<dbReference type="PROSITE" id="PS51318">
    <property type="entry name" value="TAT"/>
    <property type="match status" value="1"/>
</dbReference>
<dbReference type="AlphaFoldDB" id="A0A1W6ZX50"/>
<dbReference type="SUPFAM" id="SSF55816">
    <property type="entry name" value="5'-nucleotidase (syn. UDP-sugar hydrolase), C-terminal domain"/>
    <property type="match status" value="1"/>
</dbReference>
<evidence type="ECO:0000313" key="3">
    <source>
        <dbReference type="EMBL" id="ARQ01721.1"/>
    </source>
</evidence>
<dbReference type="Gene3D" id="3.90.780.10">
    <property type="entry name" value="5'-Nucleotidase, C-terminal domain"/>
    <property type="match status" value="1"/>
</dbReference>
<dbReference type="GO" id="GO:0016787">
    <property type="term" value="F:hydrolase activity"/>
    <property type="evidence" value="ECO:0007669"/>
    <property type="project" value="UniProtKB-KW"/>
</dbReference>
<evidence type="ECO:0000313" key="4">
    <source>
        <dbReference type="Proteomes" id="UP000194137"/>
    </source>
</evidence>
<feature type="domain" description="5'-Nucleotidase C-terminal" evidence="2">
    <location>
        <begin position="378"/>
        <end position="530"/>
    </location>
</feature>
<evidence type="ECO:0000259" key="2">
    <source>
        <dbReference type="Pfam" id="PF02872"/>
    </source>
</evidence>
<comment type="similarity">
    <text evidence="1">Belongs to the 5'-nucleotidase family.</text>
</comment>
<dbReference type="NCBIfam" id="TIGR04486">
    <property type="entry name" value="thiosulf_SoxB"/>
    <property type="match status" value="1"/>
</dbReference>
<keyword evidence="4" id="KW-1185">Reference proteome</keyword>
<name>A0A1W6ZX50_9HYPH</name>
<accession>A0A1W6ZX50</accession>
<dbReference type="InterPro" id="IPR006311">
    <property type="entry name" value="TAT_signal"/>
</dbReference>
<dbReference type="InterPro" id="IPR029052">
    <property type="entry name" value="Metallo-depent_PP-like"/>
</dbReference>
<dbReference type="EMBL" id="CP021112">
    <property type="protein sequence ID" value="ARQ01721.1"/>
    <property type="molecule type" value="Genomic_DNA"/>
</dbReference>
<dbReference type="STRING" id="1235591.CAK95_23430"/>
<dbReference type="RefSeq" id="WP_086090114.1">
    <property type="nucleotide sequence ID" value="NZ_CP021112.1"/>
</dbReference>
<dbReference type="InterPro" id="IPR008334">
    <property type="entry name" value="5'-Nucleotdase_C"/>
</dbReference>
<dbReference type="Proteomes" id="UP000194137">
    <property type="component" value="Chromosome"/>
</dbReference>
<dbReference type="CDD" id="cd07411">
    <property type="entry name" value="MPP_SoxB_N"/>
    <property type="match status" value="1"/>
</dbReference>
<dbReference type="PANTHER" id="PTHR11575">
    <property type="entry name" value="5'-NUCLEOTIDASE-RELATED"/>
    <property type="match status" value="1"/>
</dbReference>
<dbReference type="GO" id="GO:0000166">
    <property type="term" value="F:nucleotide binding"/>
    <property type="evidence" value="ECO:0007669"/>
    <property type="project" value="UniProtKB-KW"/>
</dbReference>
<sequence>MISRRDFIQLAAATAAILPAGWSRALAQQKLTQADLLRFEQLGNVTLVHVTDIHGQLRPVYFREPSINLGTGDVKGLVPHITGKALLDHYKIPQGSAEAYALAYPDFAALAKSYGRLGGLDRIATIVKAIRAERGDRTVFLDGGDTWQNSFTSLTTKGQDMVDCMALLKPDAMTGHWEFTLGTDRVKELIGQLEFPFLAQNVRDTEWDEPAFEAMRMIERGGVKIAVIGQALPYTAVANPRWMIPNWSFGIRENDLRANVEKARKDGAQLVVLLSHNGFDVDRKLASRVSGIDVILTGHTHDALPAVVKVGKTLLVASGSHGKFVSRLDLDVRDGEVKGHRFRLIPVFSDVIAPDAEMATKIDTIRKPHEKMLGETIGRTETTLYRRGNFNGTLDDVICDALLSERDAEIALSPGFRWGASLLPGQDITREDIYNATAITYPNAYRMTMNGARLKDILEDVADNLFHPDPYYQQGGDMVRVGGLSYTIDVGKPGGQRISDMTLLRTGKPLEPARDYTITGWASVNEGTEGPPIWDVVTNYITKKKVVAPKELQNVRVMGV</sequence>
<proteinExistence type="inferred from homology"/>
<dbReference type="Gene3D" id="6.10.140.570">
    <property type="match status" value="1"/>
</dbReference>
<dbReference type="InterPro" id="IPR030998">
    <property type="entry name" value="Thiosulf_SoxB"/>
</dbReference>
<dbReference type="PRINTS" id="PR01607">
    <property type="entry name" value="APYRASEFAMLY"/>
</dbReference>
<organism evidence="3 4">
    <name type="scientific">Pseudorhodoplanes sinuspersici</name>
    <dbReference type="NCBI Taxonomy" id="1235591"/>
    <lineage>
        <taxon>Bacteria</taxon>
        <taxon>Pseudomonadati</taxon>
        <taxon>Pseudomonadota</taxon>
        <taxon>Alphaproteobacteria</taxon>
        <taxon>Hyphomicrobiales</taxon>
        <taxon>Pseudorhodoplanes</taxon>
    </lineage>
</organism>
<dbReference type="GO" id="GO:0030288">
    <property type="term" value="C:outer membrane-bounded periplasmic space"/>
    <property type="evidence" value="ECO:0007669"/>
    <property type="project" value="TreeGrafter"/>
</dbReference>
<dbReference type="GO" id="GO:0009166">
    <property type="term" value="P:nucleotide catabolic process"/>
    <property type="evidence" value="ECO:0007669"/>
    <property type="project" value="InterPro"/>
</dbReference>
<dbReference type="OrthoDB" id="5469761at2"/>
<keyword evidence="1" id="KW-0547">Nucleotide-binding</keyword>
<dbReference type="InterPro" id="IPR036907">
    <property type="entry name" value="5'-Nucleotdase_C_sf"/>
</dbReference>
<gene>
    <name evidence="3" type="ORF">CAK95_23430</name>
</gene>
<dbReference type="PANTHER" id="PTHR11575:SF42">
    <property type="entry name" value="SULFUR OXIDATION PROTEIN SOXB"/>
    <property type="match status" value="1"/>
</dbReference>
<protein>
    <submittedName>
        <fullName evidence="3">Thiosulfohydrolase SoxB</fullName>
    </submittedName>
</protein>
<reference evidence="3 4" key="1">
    <citation type="submission" date="2017-05" db="EMBL/GenBank/DDBJ databases">
        <title>Full genome sequence of Pseudorhodoplanes sinuspersici.</title>
        <authorList>
            <person name="Dastgheib S.M.M."/>
            <person name="Shavandi M."/>
            <person name="Tirandaz H."/>
        </authorList>
    </citation>
    <scope>NUCLEOTIDE SEQUENCE [LARGE SCALE GENOMIC DNA]</scope>
    <source>
        <strain evidence="3 4">RIPI110</strain>
    </source>
</reference>
<dbReference type="KEGG" id="psin:CAK95_23430"/>
<dbReference type="SUPFAM" id="SSF56300">
    <property type="entry name" value="Metallo-dependent phosphatases"/>
    <property type="match status" value="1"/>
</dbReference>
<dbReference type="InterPro" id="IPR041829">
    <property type="entry name" value="SoxB_N"/>
</dbReference>
<dbReference type="Gene3D" id="3.60.21.10">
    <property type="match status" value="1"/>
</dbReference>
<dbReference type="InterPro" id="IPR006179">
    <property type="entry name" value="5_nucleotidase/apyrase"/>
</dbReference>
<dbReference type="Pfam" id="PF02872">
    <property type="entry name" value="5_nucleotid_C"/>
    <property type="match status" value="1"/>
</dbReference>
<keyword evidence="1 3" id="KW-0378">Hydrolase</keyword>
<evidence type="ECO:0000256" key="1">
    <source>
        <dbReference type="RuleBase" id="RU362119"/>
    </source>
</evidence>